<dbReference type="Proteomes" id="UP000286947">
    <property type="component" value="Unassembled WGS sequence"/>
</dbReference>
<protein>
    <submittedName>
        <fullName evidence="2">Cell division protein FtsA</fullName>
    </submittedName>
</protein>
<reference evidence="2 3" key="1">
    <citation type="submission" date="2018-01" db="EMBL/GenBank/DDBJ databases">
        <title>Saezia sanguinis gen. nov., sp. nov., in the order Burkholderiales isolated from human blood.</title>
        <authorList>
            <person name="Medina-Pascual M.J."/>
            <person name="Valdezate S."/>
            <person name="Monzon S."/>
            <person name="Cuesta I."/>
            <person name="Carrasco G."/>
            <person name="Villalon P."/>
            <person name="Saez-Nieto J.A."/>
        </authorList>
    </citation>
    <scope>NUCLEOTIDE SEQUENCE [LARGE SCALE GENOMIC DNA]</scope>
    <source>
        <strain evidence="2 3">CNM695-12</strain>
    </source>
</reference>
<dbReference type="Gene3D" id="3.30.420.40">
    <property type="match status" value="2"/>
</dbReference>
<dbReference type="InterPro" id="IPR005883">
    <property type="entry name" value="PilM"/>
</dbReference>
<dbReference type="PANTHER" id="PTHR32432">
    <property type="entry name" value="CELL DIVISION PROTEIN FTSA-RELATED"/>
    <property type="match status" value="1"/>
</dbReference>
<dbReference type="GO" id="GO:0051301">
    <property type="term" value="P:cell division"/>
    <property type="evidence" value="ECO:0007669"/>
    <property type="project" value="UniProtKB-KW"/>
</dbReference>
<keyword evidence="2" id="KW-0131">Cell cycle</keyword>
<comment type="caution">
    <text evidence="2">The sequence shown here is derived from an EMBL/GenBank/DDBJ whole genome shotgun (WGS) entry which is preliminary data.</text>
</comment>
<dbReference type="CDD" id="cd24049">
    <property type="entry name" value="ASKHA_NBD_PilM"/>
    <property type="match status" value="1"/>
</dbReference>
<dbReference type="NCBIfam" id="TIGR01175">
    <property type="entry name" value="pilM"/>
    <property type="match status" value="1"/>
</dbReference>
<dbReference type="Gene3D" id="3.30.1490.300">
    <property type="match status" value="1"/>
</dbReference>
<dbReference type="PANTHER" id="PTHR32432:SF3">
    <property type="entry name" value="ETHANOLAMINE UTILIZATION PROTEIN EUTJ"/>
    <property type="match status" value="1"/>
</dbReference>
<dbReference type="InterPro" id="IPR050696">
    <property type="entry name" value="FtsA/MreB"/>
</dbReference>
<keyword evidence="3" id="KW-1185">Reference proteome</keyword>
<dbReference type="EMBL" id="PQSP01000002">
    <property type="protein sequence ID" value="RUS66941.1"/>
    <property type="molecule type" value="Genomic_DNA"/>
</dbReference>
<proteinExistence type="predicted"/>
<feature type="domain" description="SHS2" evidence="1">
    <location>
        <begin position="16"/>
        <end position="184"/>
    </location>
</feature>
<dbReference type="SUPFAM" id="SSF53067">
    <property type="entry name" value="Actin-like ATPase domain"/>
    <property type="match status" value="2"/>
</dbReference>
<keyword evidence="2" id="KW-0132">Cell division</keyword>
<dbReference type="InterPro" id="IPR003494">
    <property type="entry name" value="SHS2_FtsA"/>
</dbReference>
<evidence type="ECO:0000259" key="1">
    <source>
        <dbReference type="SMART" id="SM00842"/>
    </source>
</evidence>
<dbReference type="InterPro" id="IPR043129">
    <property type="entry name" value="ATPase_NBD"/>
</dbReference>
<dbReference type="RefSeq" id="WP_126978621.1">
    <property type="nucleotide sequence ID" value="NZ_CAWUGC010000014.1"/>
</dbReference>
<dbReference type="AlphaFoldDB" id="A0A433SDW1"/>
<dbReference type="SMART" id="SM00842">
    <property type="entry name" value="FtsA"/>
    <property type="match status" value="1"/>
</dbReference>
<accession>A0A433SDW1</accession>
<dbReference type="PIRSF" id="PIRSF019169">
    <property type="entry name" value="PilM"/>
    <property type="match status" value="1"/>
</dbReference>
<dbReference type="Pfam" id="PF11104">
    <property type="entry name" value="PilM_2"/>
    <property type="match status" value="1"/>
</dbReference>
<name>A0A433SDW1_9BURK</name>
<sequence>MSSLTSLFHREESSPLFGLDISSSSVKLVELTQGKSGDYILEHCGLELLEPGWIEGGNIENFDAVVAAVQRVVRTSGTKARRVALALPPPAVITKKIMLAADLSEAEMEVQVEAEASQYIPFPLEEVSLDFCVLGPASGSGKDVEVLLAASRKEKVQDRQAVAEEAGLKPAIMDVDIFAAQLAASRVIDSMQLGKNGIVALFEIGGSTTTLQVLRGGESVYERDLSFGGQQLTQAMARQYGFTQQEAEAKKRTHEVPEDFETTLLPEFVGNAASEISRAMQLFLSSTVYGKVDRILLAGGVANVAGLDAQVAKQAGCQAMVINPFEGMQIGRGVRQQRLVHEAPSYLTACGLAMRRFQQ</sequence>
<evidence type="ECO:0000313" key="2">
    <source>
        <dbReference type="EMBL" id="RUS66941.1"/>
    </source>
</evidence>
<organism evidence="2 3">
    <name type="scientific">Saezia sanguinis</name>
    <dbReference type="NCBI Taxonomy" id="1965230"/>
    <lineage>
        <taxon>Bacteria</taxon>
        <taxon>Pseudomonadati</taxon>
        <taxon>Pseudomonadota</taxon>
        <taxon>Betaproteobacteria</taxon>
        <taxon>Burkholderiales</taxon>
        <taxon>Saeziaceae</taxon>
        <taxon>Saezia</taxon>
    </lineage>
</organism>
<dbReference type="OrthoDB" id="9773403at2"/>
<gene>
    <name evidence="2" type="primary">ftsA_1</name>
    <name evidence="2" type="ORF">CUZ56_00878</name>
</gene>
<evidence type="ECO:0000313" key="3">
    <source>
        <dbReference type="Proteomes" id="UP000286947"/>
    </source>
</evidence>